<protein>
    <recommendedName>
        <fullName evidence="2">Phage-like element PBSX protein XkdF domain-containing protein</fullName>
    </recommendedName>
</protein>
<evidence type="ECO:0000259" key="2">
    <source>
        <dbReference type="Pfam" id="PF14550"/>
    </source>
</evidence>
<evidence type="ECO:0000313" key="4">
    <source>
        <dbReference type="Proteomes" id="UP000016511"/>
    </source>
</evidence>
<dbReference type="EMBL" id="AWSJ01000112">
    <property type="protein sequence ID" value="ERI10236.1"/>
    <property type="molecule type" value="Genomic_DNA"/>
</dbReference>
<sequence>MGYKLKDAKISHISLVDKGANGVPFSIIKSAEENTIQKQIRISKIEEEKRIVKGVVYQPNVEDAHGDQMDEEEIEKAALLFMENQNTYNIDKQHNLEANKGFVFESYIAPCEITLGDQVIAKGSWVAGVKVTDDETWEDIKKGEITGFSMFGVGKREEIKEDETVSKGLLTTIRKELGEFATKILKGAVADKYNKNRKNREFWAAQDALNSVLFNWDSWESGIETDPEKIREALQDFVDIAQDVLVQEDIVKAIGKPSEAIVKAGKKLSAGNLKHVQDAVASLTELINNVTPKEEGSKGEEDLNAEDIAKAVAAAMAPISKQVENLAADMEELKKGEGLSGQASNNNEPEATLEQTALTEAITKALEPVTKQMETLSNDVMLLKNSRGDSGRGPSDGTIAKSNSPSYIQLMSGGQ</sequence>
<keyword evidence="4" id="KW-1185">Reference proteome</keyword>
<feature type="domain" description="Phage-like element PBSX protein XkdF" evidence="2">
    <location>
        <begin position="42"/>
        <end position="157"/>
    </location>
</feature>
<dbReference type="Pfam" id="PF14550">
    <property type="entry name" value="Peptidase_S78_2"/>
    <property type="match status" value="1"/>
</dbReference>
<evidence type="ECO:0000313" key="3">
    <source>
        <dbReference type="EMBL" id="ERI10236.1"/>
    </source>
</evidence>
<organism evidence="3 4">
    <name type="scientific">Aneurinibacillus aneurinilyticus ATCC 12856</name>
    <dbReference type="NCBI Taxonomy" id="649747"/>
    <lineage>
        <taxon>Bacteria</taxon>
        <taxon>Bacillati</taxon>
        <taxon>Bacillota</taxon>
        <taxon>Bacilli</taxon>
        <taxon>Bacillales</taxon>
        <taxon>Paenibacillaceae</taxon>
        <taxon>Aneurinibacillus group</taxon>
        <taxon>Aneurinibacillus</taxon>
    </lineage>
</organism>
<dbReference type="InterPro" id="IPR027924">
    <property type="entry name" value="XkdF"/>
</dbReference>
<reference evidence="3 4" key="1">
    <citation type="submission" date="2013-08" db="EMBL/GenBank/DDBJ databases">
        <authorList>
            <person name="Weinstock G."/>
            <person name="Sodergren E."/>
            <person name="Wylie T."/>
            <person name="Fulton L."/>
            <person name="Fulton R."/>
            <person name="Fronick C."/>
            <person name="O'Laughlin M."/>
            <person name="Godfrey J."/>
            <person name="Miner T."/>
            <person name="Herter B."/>
            <person name="Appelbaum E."/>
            <person name="Cordes M."/>
            <person name="Lek S."/>
            <person name="Wollam A."/>
            <person name="Pepin K.H."/>
            <person name="Palsikar V.B."/>
            <person name="Mitreva M."/>
            <person name="Wilson R.K."/>
        </authorList>
    </citation>
    <scope>NUCLEOTIDE SEQUENCE [LARGE SCALE GENOMIC DNA]</scope>
    <source>
        <strain evidence="3 4">ATCC 12856</strain>
    </source>
</reference>
<dbReference type="PATRIC" id="fig|649747.3.peg.1522"/>
<dbReference type="STRING" id="649747.HMPREF0083_01680"/>
<name>U1YHJ0_ANEAE</name>
<dbReference type="Proteomes" id="UP000016511">
    <property type="component" value="Unassembled WGS sequence"/>
</dbReference>
<dbReference type="RefSeq" id="WP_021619900.1">
    <property type="nucleotide sequence ID" value="NZ_KE952708.1"/>
</dbReference>
<dbReference type="HOGENOM" id="CLU_058371_0_0_9"/>
<proteinExistence type="predicted"/>
<gene>
    <name evidence="3" type="ORF">HMPREF0083_01680</name>
</gene>
<dbReference type="eggNOG" id="COG0338">
    <property type="taxonomic scope" value="Bacteria"/>
</dbReference>
<dbReference type="AlphaFoldDB" id="U1YHJ0"/>
<dbReference type="GeneID" id="92837890"/>
<evidence type="ECO:0000256" key="1">
    <source>
        <dbReference type="SAM" id="MobiDB-lite"/>
    </source>
</evidence>
<feature type="compositionally biased region" description="Polar residues" evidence="1">
    <location>
        <begin position="400"/>
        <end position="409"/>
    </location>
</feature>
<comment type="caution">
    <text evidence="3">The sequence shown here is derived from an EMBL/GenBank/DDBJ whole genome shotgun (WGS) entry which is preliminary data.</text>
</comment>
<feature type="region of interest" description="Disordered" evidence="1">
    <location>
        <begin position="377"/>
        <end position="415"/>
    </location>
</feature>
<accession>U1YHJ0</accession>